<gene>
    <name evidence="1" type="ORF">E2C01_037092</name>
</gene>
<dbReference type="Proteomes" id="UP000324222">
    <property type="component" value="Unassembled WGS sequence"/>
</dbReference>
<name>A0A5B7FG55_PORTR</name>
<organism evidence="1 2">
    <name type="scientific">Portunus trituberculatus</name>
    <name type="common">Swimming crab</name>
    <name type="synonym">Neptunus trituberculatus</name>
    <dbReference type="NCBI Taxonomy" id="210409"/>
    <lineage>
        <taxon>Eukaryota</taxon>
        <taxon>Metazoa</taxon>
        <taxon>Ecdysozoa</taxon>
        <taxon>Arthropoda</taxon>
        <taxon>Crustacea</taxon>
        <taxon>Multicrustacea</taxon>
        <taxon>Malacostraca</taxon>
        <taxon>Eumalacostraca</taxon>
        <taxon>Eucarida</taxon>
        <taxon>Decapoda</taxon>
        <taxon>Pleocyemata</taxon>
        <taxon>Brachyura</taxon>
        <taxon>Eubrachyura</taxon>
        <taxon>Portunoidea</taxon>
        <taxon>Portunidae</taxon>
        <taxon>Portuninae</taxon>
        <taxon>Portunus</taxon>
    </lineage>
</organism>
<dbReference type="EMBL" id="VSRR010005835">
    <property type="protein sequence ID" value="MPC43444.1"/>
    <property type="molecule type" value="Genomic_DNA"/>
</dbReference>
<comment type="caution">
    <text evidence="1">The sequence shown here is derived from an EMBL/GenBank/DDBJ whole genome shotgun (WGS) entry which is preliminary data.</text>
</comment>
<accession>A0A5B7FG55</accession>
<dbReference type="AlphaFoldDB" id="A0A5B7FG55"/>
<protein>
    <submittedName>
        <fullName evidence="1">Uncharacterized protein</fullName>
    </submittedName>
</protein>
<proteinExistence type="predicted"/>
<keyword evidence="2" id="KW-1185">Reference proteome</keyword>
<sequence>MGKARKTVIRGEPVRRSKPRTGTLCVLGGLLNLSDFVVPEQPEYRAAYHWLAGGRAKGDRGRQGAGHQAPHNAAATDVKAFIDGHGPPFFLRAVECLKGSGDALPDKEGASLCVGGDPGRAGPNPRLSRLAQGLAGGGGALSCQWGAAAENRHSTSEDWASRPRVERSLYVMVGGAPGRGTPPSEDTTVTS</sequence>
<reference evidence="1 2" key="1">
    <citation type="submission" date="2019-05" db="EMBL/GenBank/DDBJ databases">
        <title>Another draft genome of Portunus trituberculatus and its Hox gene families provides insights of decapod evolution.</title>
        <authorList>
            <person name="Jeong J.-H."/>
            <person name="Song I."/>
            <person name="Kim S."/>
            <person name="Choi T."/>
            <person name="Kim D."/>
            <person name="Ryu S."/>
            <person name="Kim W."/>
        </authorList>
    </citation>
    <scope>NUCLEOTIDE SEQUENCE [LARGE SCALE GENOMIC DNA]</scope>
    <source>
        <tissue evidence="1">Muscle</tissue>
    </source>
</reference>
<evidence type="ECO:0000313" key="1">
    <source>
        <dbReference type="EMBL" id="MPC43444.1"/>
    </source>
</evidence>
<evidence type="ECO:0000313" key="2">
    <source>
        <dbReference type="Proteomes" id="UP000324222"/>
    </source>
</evidence>